<protein>
    <submittedName>
        <fullName evidence="2">Uncharacterized protein</fullName>
    </submittedName>
</protein>
<dbReference type="STRING" id="656179.AB870_20310"/>
<organism evidence="2 3">
    <name type="scientific">Pandoraea faecigallinarum</name>
    <dbReference type="NCBI Taxonomy" id="656179"/>
    <lineage>
        <taxon>Bacteria</taxon>
        <taxon>Pseudomonadati</taxon>
        <taxon>Pseudomonadota</taxon>
        <taxon>Betaproteobacteria</taxon>
        <taxon>Burkholderiales</taxon>
        <taxon>Burkholderiaceae</taxon>
        <taxon>Pandoraea</taxon>
    </lineage>
</organism>
<dbReference type="EMBL" id="CP011807">
    <property type="protein sequence ID" value="ANI21693.1"/>
    <property type="molecule type" value="Genomic_DNA"/>
</dbReference>
<accession>A0A173GZU5</accession>
<feature type="chain" id="PRO_5008006567" evidence="1">
    <location>
        <begin position="23"/>
        <end position="461"/>
    </location>
</feature>
<dbReference type="Proteomes" id="UP000035651">
    <property type="component" value="Chromosome"/>
</dbReference>
<evidence type="ECO:0000313" key="3">
    <source>
        <dbReference type="Proteomes" id="UP000035651"/>
    </source>
</evidence>
<proteinExistence type="predicted"/>
<dbReference type="AlphaFoldDB" id="A0A173GZU5"/>
<evidence type="ECO:0000313" key="2">
    <source>
        <dbReference type="EMBL" id="ANI21693.1"/>
    </source>
</evidence>
<keyword evidence="3" id="KW-1185">Reference proteome</keyword>
<reference evidence="2" key="1">
    <citation type="submission" date="2016-06" db="EMBL/GenBank/DDBJ databases">
        <title>Complete Genome Sequence of Pandoraea faecigallinarum DSM-23572.</title>
        <authorList>
            <person name="Yong D."/>
            <person name="Ee R."/>
            <person name="Lim Y.-L."/>
            <person name="Yin W.-F."/>
            <person name="Chan K.-G."/>
        </authorList>
    </citation>
    <scope>NUCLEOTIDE SEQUENCE</scope>
    <source>
        <strain evidence="2">DSM 23572</strain>
    </source>
</reference>
<dbReference type="RefSeq" id="WP_071386855.1">
    <property type="nucleotide sequence ID" value="NZ_CP011807.3"/>
</dbReference>
<gene>
    <name evidence="2" type="ORF">AB870_20310</name>
</gene>
<feature type="signal peptide" evidence="1">
    <location>
        <begin position="1"/>
        <end position="22"/>
    </location>
</feature>
<evidence type="ECO:0000256" key="1">
    <source>
        <dbReference type="SAM" id="SignalP"/>
    </source>
</evidence>
<dbReference type="OrthoDB" id="9113307at2"/>
<dbReference type="KEGG" id="pfg:AB870_20310"/>
<name>A0A173GZU5_9BURK</name>
<keyword evidence="1" id="KW-0732">Signal</keyword>
<sequence>MVMKTKAIAAAALLVATGTAMASPNHQQYSFSFIGNETNVLNLVGIFGLIGIQGCVRVDNTGNAVVQSNQSVDVHHVNLKGPLLGSYVTGHVTYGVDAKTTTVSDQGSAYLIAGKTTTHYDNSTSWVNATANGHLNTSQAFQAGAGYVAGQSSSGSGGFIAGGGYQYSNVAAGLGIVGGGILPLPGGLALYGGYLVANAGAGQASAWGGYAYAQQSQQAAGFLAAGFLNTQKSFDAAFHATLNHGNYSVESDSIAAGALWGFSNTYTKSTAWTKGAITYHFNTAQYQTMGATLGDNALSNANGNVGVNVAAGADNAQANNVAIASLNAQPVYASAQVFANQSSKGSASISQFMVNASVGDHALAGATGNVGVNVASGVGNVQGNSLAAAVSQGASGWYKGGAANSTAQTDQMAGMKASGDFVANASLGNGALQWASGNVGVNVAAGIGNVQANSLAISAIK</sequence>